<feature type="transmembrane region" description="Helical" evidence="6">
    <location>
        <begin position="40"/>
        <end position="58"/>
    </location>
</feature>
<organism evidence="10 11">
    <name type="scientific">Methylopila jiangsuensis</name>
    <dbReference type="NCBI Taxonomy" id="586230"/>
    <lineage>
        <taxon>Bacteria</taxon>
        <taxon>Pseudomonadati</taxon>
        <taxon>Pseudomonadota</taxon>
        <taxon>Alphaproteobacteria</taxon>
        <taxon>Hyphomicrobiales</taxon>
        <taxon>Methylopilaceae</taxon>
        <taxon>Methylopila</taxon>
    </lineage>
</organism>
<evidence type="ECO:0000256" key="5">
    <source>
        <dbReference type="ARBA" id="ARBA00023136"/>
    </source>
</evidence>
<keyword evidence="4 6" id="KW-1133">Transmembrane helix</keyword>
<dbReference type="PROSITE" id="PS50887">
    <property type="entry name" value="GGDEF"/>
    <property type="match status" value="1"/>
</dbReference>
<evidence type="ECO:0000259" key="7">
    <source>
        <dbReference type="PROSITE" id="PS50112"/>
    </source>
</evidence>
<dbReference type="AlphaFoldDB" id="A0A9W6N350"/>
<feature type="transmembrane region" description="Helical" evidence="6">
    <location>
        <begin position="199"/>
        <end position="216"/>
    </location>
</feature>
<dbReference type="Proteomes" id="UP001143364">
    <property type="component" value="Unassembled WGS sequence"/>
</dbReference>
<dbReference type="InterPro" id="IPR029787">
    <property type="entry name" value="Nucleotide_cyclase"/>
</dbReference>
<feature type="domain" description="PAC" evidence="8">
    <location>
        <begin position="358"/>
        <end position="411"/>
    </location>
</feature>
<evidence type="ECO:0000256" key="4">
    <source>
        <dbReference type="ARBA" id="ARBA00022989"/>
    </source>
</evidence>
<dbReference type="InterPro" id="IPR013655">
    <property type="entry name" value="PAS_fold_3"/>
</dbReference>
<feature type="transmembrane region" description="Helical" evidence="6">
    <location>
        <begin position="175"/>
        <end position="193"/>
    </location>
</feature>
<dbReference type="Pfam" id="PF00990">
    <property type="entry name" value="GGDEF"/>
    <property type="match status" value="1"/>
</dbReference>
<dbReference type="Gene3D" id="3.30.450.20">
    <property type="entry name" value="PAS domain"/>
    <property type="match status" value="1"/>
</dbReference>
<keyword evidence="5 6" id="KW-0472">Membrane</keyword>
<comment type="caution">
    <text evidence="10">The sequence shown here is derived from an EMBL/GenBank/DDBJ whole genome shotgun (WGS) entry which is preliminary data.</text>
</comment>
<feature type="domain" description="GGDEF" evidence="9">
    <location>
        <begin position="443"/>
        <end position="575"/>
    </location>
</feature>
<dbReference type="CDD" id="cd01949">
    <property type="entry name" value="GGDEF"/>
    <property type="match status" value="1"/>
</dbReference>
<evidence type="ECO:0008006" key="12">
    <source>
        <dbReference type="Google" id="ProtNLM"/>
    </source>
</evidence>
<dbReference type="NCBIfam" id="TIGR00229">
    <property type="entry name" value="sensory_box"/>
    <property type="match status" value="1"/>
</dbReference>
<evidence type="ECO:0000313" key="11">
    <source>
        <dbReference type="Proteomes" id="UP001143364"/>
    </source>
</evidence>
<comment type="subcellular location">
    <subcellularLocation>
        <location evidence="1">Cell membrane</location>
        <topology evidence="1">Multi-pass membrane protein</topology>
    </subcellularLocation>
</comment>
<keyword evidence="3 6" id="KW-0812">Transmembrane</keyword>
<evidence type="ECO:0000256" key="6">
    <source>
        <dbReference type="SAM" id="Phobius"/>
    </source>
</evidence>
<protein>
    <recommendedName>
        <fullName evidence="12">Diguanylate cyclase</fullName>
    </recommendedName>
</protein>
<reference evidence="10" key="1">
    <citation type="journal article" date="2014" name="Int. J. Syst. Evol. Microbiol.">
        <title>Complete genome sequence of Corynebacterium casei LMG S-19264T (=DSM 44701T), isolated from a smear-ripened cheese.</title>
        <authorList>
            <consortium name="US DOE Joint Genome Institute (JGI-PGF)"/>
            <person name="Walter F."/>
            <person name="Albersmeier A."/>
            <person name="Kalinowski J."/>
            <person name="Ruckert C."/>
        </authorList>
    </citation>
    <scope>NUCLEOTIDE SEQUENCE</scope>
    <source>
        <strain evidence="10">VKM B-2555</strain>
    </source>
</reference>
<feature type="domain" description="PAS" evidence="7">
    <location>
        <begin position="283"/>
        <end position="354"/>
    </location>
</feature>
<keyword evidence="2" id="KW-1003">Cell membrane</keyword>
<dbReference type="InterPro" id="IPR052163">
    <property type="entry name" value="DGC-Regulatory_Protein"/>
</dbReference>
<dbReference type="InterPro" id="IPR007895">
    <property type="entry name" value="MASE1"/>
</dbReference>
<name>A0A9W6N350_9HYPH</name>
<dbReference type="GO" id="GO:0003824">
    <property type="term" value="F:catalytic activity"/>
    <property type="evidence" value="ECO:0007669"/>
    <property type="project" value="UniProtKB-ARBA"/>
</dbReference>
<dbReference type="Pfam" id="PF05231">
    <property type="entry name" value="MASE1"/>
    <property type="match status" value="1"/>
</dbReference>
<dbReference type="CDD" id="cd00130">
    <property type="entry name" value="PAS"/>
    <property type="match status" value="1"/>
</dbReference>
<reference evidence="10" key="2">
    <citation type="submission" date="2023-01" db="EMBL/GenBank/DDBJ databases">
        <authorList>
            <person name="Sun Q."/>
            <person name="Evtushenko L."/>
        </authorList>
    </citation>
    <scope>NUCLEOTIDE SEQUENCE</scope>
    <source>
        <strain evidence="10">VKM B-2555</strain>
    </source>
</reference>
<keyword evidence="11" id="KW-1185">Reference proteome</keyword>
<dbReference type="PANTHER" id="PTHR46663">
    <property type="entry name" value="DIGUANYLATE CYCLASE DGCT-RELATED"/>
    <property type="match status" value="1"/>
</dbReference>
<dbReference type="SUPFAM" id="SSF55073">
    <property type="entry name" value="Nucleotide cyclase"/>
    <property type="match status" value="1"/>
</dbReference>
<evidence type="ECO:0000313" key="10">
    <source>
        <dbReference type="EMBL" id="GLK75970.1"/>
    </source>
</evidence>
<dbReference type="SUPFAM" id="SSF55785">
    <property type="entry name" value="PYP-like sensor domain (PAS domain)"/>
    <property type="match status" value="1"/>
</dbReference>
<feature type="transmembrane region" description="Helical" evidence="6">
    <location>
        <begin position="64"/>
        <end position="85"/>
    </location>
</feature>
<dbReference type="Pfam" id="PF08447">
    <property type="entry name" value="PAS_3"/>
    <property type="match status" value="1"/>
</dbReference>
<feature type="transmembrane region" description="Helical" evidence="6">
    <location>
        <begin position="247"/>
        <end position="270"/>
    </location>
</feature>
<dbReference type="Gene3D" id="3.30.70.270">
    <property type="match status" value="1"/>
</dbReference>
<feature type="transmembrane region" description="Helical" evidence="6">
    <location>
        <begin position="130"/>
        <end position="154"/>
    </location>
</feature>
<dbReference type="InterPro" id="IPR043128">
    <property type="entry name" value="Rev_trsase/Diguanyl_cyclase"/>
</dbReference>
<dbReference type="GO" id="GO:0005886">
    <property type="term" value="C:plasma membrane"/>
    <property type="evidence" value="ECO:0007669"/>
    <property type="project" value="UniProtKB-SubCell"/>
</dbReference>
<dbReference type="PROSITE" id="PS50112">
    <property type="entry name" value="PAS"/>
    <property type="match status" value="1"/>
</dbReference>
<dbReference type="InterPro" id="IPR000160">
    <property type="entry name" value="GGDEF_dom"/>
</dbReference>
<feature type="transmembrane region" description="Helical" evidence="6">
    <location>
        <begin position="97"/>
        <end position="124"/>
    </location>
</feature>
<dbReference type="InterPro" id="IPR035965">
    <property type="entry name" value="PAS-like_dom_sf"/>
</dbReference>
<dbReference type="InterPro" id="IPR000014">
    <property type="entry name" value="PAS"/>
</dbReference>
<evidence type="ECO:0000256" key="2">
    <source>
        <dbReference type="ARBA" id="ARBA00022475"/>
    </source>
</evidence>
<dbReference type="SMART" id="SM00091">
    <property type="entry name" value="PAS"/>
    <property type="match status" value="1"/>
</dbReference>
<sequence>MVAFATLFFARQSGDVAVVWPASAIAVGLLLVWRRHDVRSDAAVIGVVNAIVNILAGLPPLAGVVLGVANAINILVAFWLFRFAGLSRTTSSRLRSVVTLLLASIAAPVIGAVIGGVCLSVYSLTNPAPIILAWWLAETVSNMILLPVFLYWPSAARQAQFALRTDARARERRKNELALASLGLLAVSLLPPLLDKGGLIQLAGVAMLYFALRFGMFSTALTVAIYSGTVVLAAAVGFWPLGVQTELAILALQTQLVLTTLPALVVAAVMSQREHARRTLNETALRLQFALEGANDGLWDWHFPSRTAFYSSRYREMLGYDRDAPASLFLWSELIHPEDRERVERAFGEHVSGESPTYQAELRARTAEGHWLWVLDRGKVVERDADGGAVRAVGTLTDISGRKKLEEALEHLATHDPLTGLVNRGVFERGLVRAGSRLDRHGGRVAVLLVDLDHFKNVNDTYGHAAGDLLLEATGERLRMIVRGDDLAARLGGDEFAVIASGHSASEFDGLAQRLCEELSQPVSGAGFEVRPSVSIGVAVATTGAHVGEELVARADRALYAAKSAGRGTWRFFGGRQASASG</sequence>
<dbReference type="PANTHER" id="PTHR46663:SF3">
    <property type="entry name" value="SLL0267 PROTEIN"/>
    <property type="match status" value="1"/>
</dbReference>
<dbReference type="EMBL" id="BSFK01000005">
    <property type="protein sequence ID" value="GLK75970.1"/>
    <property type="molecule type" value="Genomic_DNA"/>
</dbReference>
<dbReference type="InterPro" id="IPR001610">
    <property type="entry name" value="PAC"/>
</dbReference>
<gene>
    <name evidence="10" type="ORF">GCM10008171_12240</name>
</gene>
<dbReference type="NCBIfam" id="TIGR00254">
    <property type="entry name" value="GGDEF"/>
    <property type="match status" value="1"/>
</dbReference>
<dbReference type="InterPro" id="IPR000700">
    <property type="entry name" value="PAS-assoc_C"/>
</dbReference>
<dbReference type="PROSITE" id="PS50113">
    <property type="entry name" value="PAC"/>
    <property type="match status" value="1"/>
</dbReference>
<evidence type="ECO:0000259" key="9">
    <source>
        <dbReference type="PROSITE" id="PS50887"/>
    </source>
</evidence>
<evidence type="ECO:0000256" key="3">
    <source>
        <dbReference type="ARBA" id="ARBA00022692"/>
    </source>
</evidence>
<dbReference type="SMART" id="SM00086">
    <property type="entry name" value="PAC"/>
    <property type="match status" value="1"/>
</dbReference>
<evidence type="ECO:0000259" key="8">
    <source>
        <dbReference type="PROSITE" id="PS50113"/>
    </source>
</evidence>
<feature type="transmembrane region" description="Helical" evidence="6">
    <location>
        <begin position="223"/>
        <end position="241"/>
    </location>
</feature>
<feature type="transmembrane region" description="Helical" evidence="6">
    <location>
        <begin position="16"/>
        <end position="33"/>
    </location>
</feature>
<proteinExistence type="predicted"/>
<dbReference type="SMART" id="SM00267">
    <property type="entry name" value="GGDEF"/>
    <property type="match status" value="1"/>
</dbReference>
<accession>A0A9W6N350</accession>
<dbReference type="FunFam" id="3.30.70.270:FF:000001">
    <property type="entry name" value="Diguanylate cyclase domain protein"/>
    <property type="match status" value="1"/>
</dbReference>
<evidence type="ECO:0000256" key="1">
    <source>
        <dbReference type="ARBA" id="ARBA00004651"/>
    </source>
</evidence>